<dbReference type="OMA" id="TEYIHEK"/>
<dbReference type="EC" id="2.4.1.324" evidence="3"/>
<dbReference type="InterPro" id="IPR058980">
    <property type="entry name" value="Glyco_transf_N"/>
</dbReference>
<evidence type="ECO:0000313" key="3">
    <source>
        <dbReference type="EMBL" id="KAF5781588.1"/>
    </source>
</evidence>
<protein>
    <submittedName>
        <fullName evidence="3">7-deoxyloganetin glucosyltransferase</fullName>
        <ecNumber evidence="3">2.4.1.324</ecNumber>
    </submittedName>
    <submittedName>
        <fullName evidence="4">Putative UDP-glucuronosyl/UDP-glucosyltransferase</fullName>
    </submittedName>
</protein>
<reference evidence="3 5" key="1">
    <citation type="journal article" date="2017" name="Nature">
        <title>The sunflower genome provides insights into oil metabolism, flowering and Asterid evolution.</title>
        <authorList>
            <person name="Badouin H."/>
            <person name="Gouzy J."/>
            <person name="Grassa C.J."/>
            <person name="Murat F."/>
            <person name="Staton S.E."/>
            <person name="Cottret L."/>
            <person name="Lelandais-Briere C."/>
            <person name="Owens G.L."/>
            <person name="Carrere S."/>
            <person name="Mayjonade B."/>
            <person name="Legrand L."/>
            <person name="Gill N."/>
            <person name="Kane N.C."/>
            <person name="Bowers J.E."/>
            <person name="Hubner S."/>
            <person name="Bellec A."/>
            <person name="Berard A."/>
            <person name="Berges H."/>
            <person name="Blanchet N."/>
            <person name="Boniface M.C."/>
            <person name="Brunel D."/>
            <person name="Catrice O."/>
            <person name="Chaidir N."/>
            <person name="Claudel C."/>
            <person name="Donnadieu C."/>
            <person name="Faraut T."/>
            <person name="Fievet G."/>
            <person name="Helmstetter N."/>
            <person name="King M."/>
            <person name="Knapp S.J."/>
            <person name="Lai Z."/>
            <person name="Le Paslier M.C."/>
            <person name="Lippi Y."/>
            <person name="Lorenzon L."/>
            <person name="Mandel J.R."/>
            <person name="Marage G."/>
            <person name="Marchand G."/>
            <person name="Marquand E."/>
            <person name="Bret-Mestries E."/>
            <person name="Morien E."/>
            <person name="Nambeesan S."/>
            <person name="Nguyen T."/>
            <person name="Pegot-Espagnet P."/>
            <person name="Pouilly N."/>
            <person name="Raftis F."/>
            <person name="Sallet E."/>
            <person name="Schiex T."/>
            <person name="Thomas J."/>
            <person name="Vandecasteele C."/>
            <person name="Vares D."/>
            <person name="Vear F."/>
            <person name="Vautrin S."/>
            <person name="Crespi M."/>
            <person name="Mangin B."/>
            <person name="Burke J.M."/>
            <person name="Salse J."/>
            <person name="Munos S."/>
            <person name="Vincourt P."/>
            <person name="Rieseberg L.H."/>
            <person name="Langlade N.B."/>
        </authorList>
    </citation>
    <scope>NUCLEOTIDE SEQUENCE [LARGE SCALE GENOMIC DNA]</scope>
    <source>
        <strain evidence="5">cv. SF193</strain>
        <tissue evidence="3">Leaves</tissue>
    </source>
</reference>
<sequence length="190" mass="20883">MGSLVEIEKPHAIFIPFPAQGHINPMMKLAKLLHLKGFHISFVNTHFNHKRLLRSGGPSTLDGLPDFRFYSIPDGLPPSDADSTQSIPVLCESLPKHSLEPFCELITRLNGASDVPPVSCIVSDGVMTFTLKAAEKFGLPEVLFWTTSACGFLAYSHCRDLVQKGYIPLKGIWVTGFILVSCSFGKSFSF</sequence>
<dbReference type="PANTHER" id="PTHR11926:SF1498">
    <property type="entry name" value="GLYCOSYLTRANSFERASE"/>
    <property type="match status" value="1"/>
</dbReference>
<accession>A0A251SM58</accession>
<reference evidence="3" key="3">
    <citation type="submission" date="2020-06" db="EMBL/GenBank/DDBJ databases">
        <title>Helianthus annuus Genome sequencing and assembly Release 2.</title>
        <authorList>
            <person name="Gouzy J."/>
            <person name="Langlade N."/>
            <person name="Munos S."/>
        </authorList>
    </citation>
    <scope>NUCLEOTIDE SEQUENCE</scope>
    <source>
        <tissue evidence="3">Leaves</tissue>
    </source>
</reference>
<evidence type="ECO:0000256" key="1">
    <source>
        <dbReference type="ARBA" id="ARBA00009995"/>
    </source>
</evidence>
<dbReference type="AlphaFoldDB" id="A0A251SM58"/>
<proteinExistence type="inferred from homology"/>
<comment type="similarity">
    <text evidence="1">Belongs to the UDP-glycosyltransferase family.</text>
</comment>
<name>A0A251SM58_HELAN</name>
<evidence type="ECO:0000259" key="2">
    <source>
        <dbReference type="Pfam" id="PF26168"/>
    </source>
</evidence>
<feature type="domain" description="Glycosyltransferase N-terminal" evidence="2">
    <location>
        <begin position="13"/>
        <end position="49"/>
    </location>
</feature>
<dbReference type="Gramene" id="mRNA:HanXRQr2_Chr11g0485461">
    <property type="protein sequence ID" value="CDS:HanXRQr2_Chr11g0485461.1"/>
    <property type="gene ID" value="HanXRQr2_Chr11g0485461"/>
</dbReference>
<dbReference type="Pfam" id="PF26168">
    <property type="entry name" value="Glyco_transf_N"/>
    <property type="match status" value="1"/>
</dbReference>
<dbReference type="InParanoid" id="A0A251SM58"/>
<organism evidence="4 5">
    <name type="scientific">Helianthus annuus</name>
    <name type="common">Common sunflower</name>
    <dbReference type="NCBI Taxonomy" id="4232"/>
    <lineage>
        <taxon>Eukaryota</taxon>
        <taxon>Viridiplantae</taxon>
        <taxon>Streptophyta</taxon>
        <taxon>Embryophyta</taxon>
        <taxon>Tracheophyta</taxon>
        <taxon>Spermatophyta</taxon>
        <taxon>Magnoliopsida</taxon>
        <taxon>eudicotyledons</taxon>
        <taxon>Gunneridae</taxon>
        <taxon>Pentapetalae</taxon>
        <taxon>asterids</taxon>
        <taxon>campanulids</taxon>
        <taxon>Asterales</taxon>
        <taxon>Asteraceae</taxon>
        <taxon>Asteroideae</taxon>
        <taxon>Heliantheae alliance</taxon>
        <taxon>Heliantheae</taxon>
        <taxon>Helianthus</taxon>
    </lineage>
</organism>
<dbReference type="GO" id="GO:0016757">
    <property type="term" value="F:glycosyltransferase activity"/>
    <property type="evidence" value="ECO:0007669"/>
    <property type="project" value="UniProtKB-KW"/>
</dbReference>
<dbReference type="OrthoDB" id="5835829at2759"/>
<dbReference type="EMBL" id="MNCJ02000326">
    <property type="protein sequence ID" value="KAF5781588.1"/>
    <property type="molecule type" value="Genomic_DNA"/>
</dbReference>
<keyword evidence="4" id="KW-0808">Transferase</keyword>
<dbReference type="EMBL" id="CM007903">
    <property type="protein sequence ID" value="OTF99909.1"/>
    <property type="molecule type" value="Genomic_DNA"/>
</dbReference>
<evidence type="ECO:0000313" key="5">
    <source>
        <dbReference type="Proteomes" id="UP000215914"/>
    </source>
</evidence>
<dbReference type="SUPFAM" id="SSF53756">
    <property type="entry name" value="UDP-Glycosyltransferase/glycogen phosphorylase"/>
    <property type="match status" value="1"/>
</dbReference>
<dbReference type="Gene3D" id="3.40.50.2000">
    <property type="entry name" value="Glycogen Phosphorylase B"/>
    <property type="match status" value="1"/>
</dbReference>
<keyword evidence="3" id="KW-0328">Glycosyltransferase</keyword>
<keyword evidence="5" id="KW-1185">Reference proteome</keyword>
<dbReference type="PANTHER" id="PTHR11926">
    <property type="entry name" value="GLUCOSYL/GLUCURONOSYL TRANSFERASES"/>
    <property type="match status" value="1"/>
</dbReference>
<gene>
    <name evidence="4" type="ORF">HannXRQ_Chr14g0461751</name>
    <name evidence="3" type="ORF">HanXRQr2_Chr11g0485461</name>
</gene>
<reference evidence="4" key="2">
    <citation type="submission" date="2017-02" db="EMBL/GenBank/DDBJ databases">
        <title>Sunflower complete genome.</title>
        <authorList>
            <person name="Langlade N."/>
            <person name="Munos S."/>
        </authorList>
    </citation>
    <scope>NUCLEOTIDE SEQUENCE [LARGE SCALE GENOMIC DNA]</scope>
    <source>
        <tissue evidence="4">Leaves</tissue>
    </source>
</reference>
<dbReference type="Proteomes" id="UP000215914">
    <property type="component" value="Chromosome 14"/>
</dbReference>
<evidence type="ECO:0000313" key="4">
    <source>
        <dbReference type="EMBL" id="OTF99909.1"/>
    </source>
</evidence>